<proteinExistence type="predicted"/>
<gene>
    <name evidence="3" type="primary">LOC106462565</name>
</gene>
<feature type="compositionally biased region" description="Polar residues" evidence="1">
    <location>
        <begin position="229"/>
        <end position="238"/>
    </location>
</feature>
<evidence type="ECO:0000313" key="3">
    <source>
        <dbReference type="RefSeq" id="XP_013777956.1"/>
    </source>
</evidence>
<feature type="compositionally biased region" description="Polar residues" evidence="1">
    <location>
        <begin position="179"/>
        <end position="193"/>
    </location>
</feature>
<keyword evidence="2" id="KW-1185">Reference proteome</keyword>
<dbReference type="Proteomes" id="UP000694941">
    <property type="component" value="Unplaced"/>
</dbReference>
<feature type="compositionally biased region" description="Polar residues" evidence="1">
    <location>
        <begin position="209"/>
        <end position="222"/>
    </location>
</feature>
<evidence type="ECO:0000256" key="1">
    <source>
        <dbReference type="SAM" id="MobiDB-lite"/>
    </source>
</evidence>
<sequence length="650" mass="70452">MILVRFKAVGYLVALVLTILGKYAIAKPLMKSDSDQAYEVRYRYERELNTTQEVEVTTKVVVEVDTILAGVRTETTTFGTVQDIRGGDVKVDTPLPTNATAPKNTISAKINVDTTLDEFRVNTASPTRIIIGKTSSEDSALEQVNMNTAPSTETIVNTTLSKNTTSLEIDVDTTESDKTQPNTTPSNDLTSAQLNVKSTVTEVTVNTDELSPPKVNTSTRANENIAKSVETSTDTNPPKNRVEEQLNMDTTASVQSIIETTPSQDTTLAQVIMDASLIKNKVNVTPVKVTIDTAQTKIDLDTAESIVTDTTLSDRKITIKSSSTTDEGLSEIQTTAIPIGVIKNSSNVTYMNITTGEIRSEVIAAIIKINPNVNSDNENVSDIVINMTTSATEVRTDTIMNTSLLETLTNNAQTKITTTTKPAGSWISTTSAIDVSPSASVDSITDKKPTGTLMITKILRSTTPTETLAATSPTRTSSSVGVTDTFTDKISTNSENMKDGKERQTPLNTDITNETEIGNSSLKTRSIISEGTLTITYSEVTDVPKSTTKAKKYRDLSINETRNNNSFVQSVQNTNETTDSASPGDGKDPGFSTTLSSTLTNDITDKIFQSLMDRIQQHWAEFINKMKQSVIEAWQTISSTMLSSLQTLEV</sequence>
<evidence type="ECO:0000313" key="2">
    <source>
        <dbReference type="Proteomes" id="UP000694941"/>
    </source>
</evidence>
<feature type="region of interest" description="Disordered" evidence="1">
    <location>
        <begin position="209"/>
        <end position="242"/>
    </location>
</feature>
<reference evidence="3" key="1">
    <citation type="submission" date="2025-08" db="UniProtKB">
        <authorList>
            <consortium name="RefSeq"/>
        </authorList>
    </citation>
    <scope>IDENTIFICATION</scope>
    <source>
        <tissue evidence="3">Muscle</tissue>
    </source>
</reference>
<feature type="region of interest" description="Disordered" evidence="1">
    <location>
        <begin position="561"/>
        <end position="593"/>
    </location>
</feature>
<name>A0ABM1BA90_LIMPO</name>
<accession>A0ABM1BA90</accession>
<protein>
    <submittedName>
        <fullName evidence="3">Cell wall protein RTB1-like</fullName>
    </submittedName>
</protein>
<dbReference type="GeneID" id="106462565"/>
<feature type="region of interest" description="Disordered" evidence="1">
    <location>
        <begin position="166"/>
        <end position="193"/>
    </location>
</feature>
<organism evidence="2 3">
    <name type="scientific">Limulus polyphemus</name>
    <name type="common">Atlantic horseshoe crab</name>
    <dbReference type="NCBI Taxonomy" id="6850"/>
    <lineage>
        <taxon>Eukaryota</taxon>
        <taxon>Metazoa</taxon>
        <taxon>Ecdysozoa</taxon>
        <taxon>Arthropoda</taxon>
        <taxon>Chelicerata</taxon>
        <taxon>Merostomata</taxon>
        <taxon>Xiphosura</taxon>
        <taxon>Limulidae</taxon>
        <taxon>Limulus</taxon>
    </lineage>
</organism>
<feature type="compositionally biased region" description="Polar residues" evidence="1">
    <location>
        <begin position="561"/>
        <end position="581"/>
    </location>
</feature>
<dbReference type="RefSeq" id="XP_013777956.1">
    <property type="nucleotide sequence ID" value="XM_013922502.1"/>
</dbReference>